<sequence length="544" mass="60097">MDQPIPPGPGHNTPPDAVAAQVAREAARRRTFAIIAHPDAGKTTLTEKLLLRGGAIQLAGAVRAKGDRRRTRSDWMKIEQDRGISVATSVMTFERDNVVFNLLDTPGHEDFSEDTYRTLTAVDAAVMVLDAAKGIEAQTRKLFEVCRMRDIPIVTFINKMDRDGRDVFELLEEIEKTLALDVAPVAWPVGLGREFIGTYDLLRPSLHLMADGSQPLALSGLDDPRLDAAVPKNLVEGLREGAELATALSTFDEKAFLQGTMTPVYFGSALRDFGVGHLLDGLARYAPPPGSRAADLRVVEPEEPALTGFVFKIQANMDPNHRDRVAFLRICSGRLLKGMRLKQVRTGKAVPVNAPLFFFARDRQVAEEAFPGDVVGIANHGVLRIGDTLTEGEDINFRGVPSFAPEILRRVIIDDAMAAKKLNKALEQLTEEGVVQLFRPLDGAGVVVGVVGALQLDVLGARLAAEYSVKARFESTGFDLMRWVVTEDRIAEEKFRRTNSHDIAEDHDRNLVAFFTSDWRRKRAEEEHPALRFVELREQHGVEG</sequence>
<dbReference type="GO" id="GO:0016150">
    <property type="term" value="F:translation release factor activity, codon nonspecific"/>
    <property type="evidence" value="ECO:0007669"/>
    <property type="project" value="TreeGrafter"/>
</dbReference>
<dbReference type="InterPro" id="IPR053905">
    <property type="entry name" value="EF-G-like_DII"/>
</dbReference>
<dbReference type="GO" id="GO:0005829">
    <property type="term" value="C:cytosol"/>
    <property type="evidence" value="ECO:0007669"/>
    <property type="project" value="TreeGrafter"/>
</dbReference>
<reference evidence="10 11" key="1">
    <citation type="submission" date="2018-06" db="EMBL/GenBank/DDBJ databases">
        <title>Genomic Encyclopedia of Archaeal and Bacterial Type Strains, Phase II (KMG-II): from individual species to whole genera.</title>
        <authorList>
            <person name="Goeker M."/>
        </authorList>
    </citation>
    <scope>NUCLEOTIDE SEQUENCE [LARGE SCALE GENOMIC DNA]</scope>
    <source>
        <strain evidence="10 11">DSM 24525</strain>
    </source>
</reference>
<evidence type="ECO:0000256" key="3">
    <source>
        <dbReference type="ARBA" id="ARBA00022490"/>
    </source>
</evidence>
<comment type="function">
    <text evidence="8">Increases the formation of ribosomal termination complexes and stimulates activities of RF-1 and RF-2. It binds guanine nucleotides and has strong preference for UGA stop codons. It may interact directly with the ribosome. The stimulation of RF-1 and RF-2 is significantly reduced by GTP and GDP, but not by GMP.</text>
</comment>
<dbReference type="PANTHER" id="PTHR43556">
    <property type="entry name" value="PEPTIDE CHAIN RELEASE FACTOR RF3"/>
    <property type="match status" value="1"/>
</dbReference>
<dbReference type="GO" id="GO:0016149">
    <property type="term" value="F:translation release factor activity, codon specific"/>
    <property type="evidence" value="ECO:0007669"/>
    <property type="project" value="UniProtKB-UniRule"/>
</dbReference>
<dbReference type="NCBIfam" id="TIGR00231">
    <property type="entry name" value="small_GTP"/>
    <property type="match status" value="1"/>
</dbReference>
<keyword evidence="3 8" id="KW-0963">Cytoplasm</keyword>
<dbReference type="PANTHER" id="PTHR43556:SF2">
    <property type="entry name" value="PEPTIDE CHAIN RELEASE FACTOR RF3"/>
    <property type="match status" value="1"/>
</dbReference>
<dbReference type="InterPro" id="IPR038467">
    <property type="entry name" value="RF3_dom_3_sf"/>
</dbReference>
<evidence type="ECO:0000256" key="4">
    <source>
        <dbReference type="ARBA" id="ARBA00022741"/>
    </source>
</evidence>
<dbReference type="SUPFAM" id="SSF52540">
    <property type="entry name" value="P-loop containing nucleoside triphosphate hydrolases"/>
    <property type="match status" value="1"/>
</dbReference>
<dbReference type="OrthoDB" id="9802948at2"/>
<evidence type="ECO:0000256" key="6">
    <source>
        <dbReference type="ARBA" id="ARBA00023134"/>
    </source>
</evidence>
<feature type="domain" description="Tr-type G" evidence="9">
    <location>
        <begin position="27"/>
        <end position="290"/>
    </location>
</feature>
<dbReference type="InterPro" id="IPR031157">
    <property type="entry name" value="G_TR_CS"/>
</dbReference>
<dbReference type="NCBIfam" id="NF001964">
    <property type="entry name" value="PRK00741.1"/>
    <property type="match status" value="1"/>
</dbReference>
<feature type="binding site" evidence="8">
    <location>
        <begin position="104"/>
        <end position="108"/>
    </location>
    <ligand>
        <name>GTP</name>
        <dbReference type="ChEBI" id="CHEBI:37565"/>
    </ligand>
</feature>
<dbReference type="Gene3D" id="2.40.30.10">
    <property type="entry name" value="Translation factors"/>
    <property type="match status" value="1"/>
</dbReference>
<feature type="binding site" evidence="8">
    <location>
        <begin position="158"/>
        <end position="161"/>
    </location>
    <ligand>
        <name>GTP</name>
        <dbReference type="ChEBI" id="CHEBI:37565"/>
    </ligand>
</feature>
<dbReference type="RefSeq" id="WP_111400180.1">
    <property type="nucleotide sequence ID" value="NZ_QKYU01000031.1"/>
</dbReference>
<dbReference type="GO" id="GO:0006449">
    <property type="term" value="P:regulation of translational termination"/>
    <property type="evidence" value="ECO:0007669"/>
    <property type="project" value="UniProtKB-UniRule"/>
</dbReference>
<comment type="similarity">
    <text evidence="2 8">Belongs to the TRAFAC class translation factor GTPase superfamily. Classic translation factor GTPase family. PrfC subfamily.</text>
</comment>
<keyword evidence="5 8" id="KW-0648">Protein biosynthesis</keyword>
<proteinExistence type="inferred from homology"/>
<evidence type="ECO:0000256" key="5">
    <source>
        <dbReference type="ARBA" id="ARBA00022917"/>
    </source>
</evidence>
<dbReference type="SUPFAM" id="SSF50447">
    <property type="entry name" value="Translation proteins"/>
    <property type="match status" value="1"/>
</dbReference>
<dbReference type="InterPro" id="IPR041732">
    <property type="entry name" value="RF3_GTP-bd"/>
</dbReference>
<dbReference type="Pfam" id="PF22042">
    <property type="entry name" value="EF-G_D2"/>
    <property type="match status" value="1"/>
</dbReference>
<evidence type="ECO:0000256" key="1">
    <source>
        <dbReference type="ARBA" id="ARBA00004496"/>
    </source>
</evidence>
<evidence type="ECO:0000259" key="9">
    <source>
        <dbReference type="PROSITE" id="PS51722"/>
    </source>
</evidence>
<dbReference type="InterPro" id="IPR009000">
    <property type="entry name" value="Transl_B-barrel_sf"/>
</dbReference>
<dbReference type="GO" id="GO:0003924">
    <property type="term" value="F:GTPase activity"/>
    <property type="evidence" value="ECO:0007669"/>
    <property type="project" value="InterPro"/>
</dbReference>
<dbReference type="NCBIfam" id="TIGR00503">
    <property type="entry name" value="prfC"/>
    <property type="match status" value="1"/>
</dbReference>
<gene>
    <name evidence="8" type="primary">prfC</name>
    <name evidence="10" type="ORF">C8P66_13145</name>
</gene>
<dbReference type="InterPro" id="IPR032090">
    <property type="entry name" value="RF3_C"/>
</dbReference>
<dbReference type="EMBL" id="QKYU01000031">
    <property type="protein sequence ID" value="PZW39012.1"/>
    <property type="molecule type" value="Genomic_DNA"/>
</dbReference>
<dbReference type="PROSITE" id="PS51722">
    <property type="entry name" value="G_TR_2"/>
    <property type="match status" value="1"/>
</dbReference>
<dbReference type="InterPro" id="IPR027417">
    <property type="entry name" value="P-loop_NTPase"/>
</dbReference>
<evidence type="ECO:0000256" key="7">
    <source>
        <dbReference type="ARBA" id="ARBA00073639"/>
    </source>
</evidence>
<dbReference type="Proteomes" id="UP000249688">
    <property type="component" value="Unassembled WGS sequence"/>
</dbReference>
<dbReference type="Gene3D" id="3.30.70.3280">
    <property type="entry name" value="Peptide chain release factor 3, domain III"/>
    <property type="match status" value="1"/>
</dbReference>
<dbReference type="FunFam" id="3.40.50.300:FF:000542">
    <property type="entry name" value="Peptide chain release factor 3"/>
    <property type="match status" value="1"/>
</dbReference>
<dbReference type="SUPFAM" id="SSF54980">
    <property type="entry name" value="EF-G C-terminal domain-like"/>
    <property type="match status" value="1"/>
</dbReference>
<evidence type="ECO:0000313" key="10">
    <source>
        <dbReference type="EMBL" id="PZW39012.1"/>
    </source>
</evidence>
<dbReference type="InterPro" id="IPR035647">
    <property type="entry name" value="EFG_III/V"/>
</dbReference>
<dbReference type="Gene3D" id="3.40.50.300">
    <property type="entry name" value="P-loop containing nucleotide triphosphate hydrolases"/>
    <property type="match status" value="1"/>
</dbReference>
<protein>
    <recommendedName>
        <fullName evidence="7 8">Peptide chain release factor 3</fullName>
        <shortName evidence="8">RF-3</shortName>
    </recommendedName>
</protein>
<dbReference type="Pfam" id="PF16658">
    <property type="entry name" value="RF3_C"/>
    <property type="match status" value="1"/>
</dbReference>
<evidence type="ECO:0000256" key="2">
    <source>
        <dbReference type="ARBA" id="ARBA00009978"/>
    </source>
</evidence>
<dbReference type="HAMAP" id="MF_00072">
    <property type="entry name" value="Rel_fac_3"/>
    <property type="match status" value="1"/>
</dbReference>
<dbReference type="GO" id="GO:0097216">
    <property type="term" value="F:guanosine tetraphosphate binding"/>
    <property type="evidence" value="ECO:0007669"/>
    <property type="project" value="UniProtKB-ARBA"/>
</dbReference>
<dbReference type="CDD" id="cd04169">
    <property type="entry name" value="RF3"/>
    <property type="match status" value="1"/>
</dbReference>
<evidence type="ECO:0000313" key="11">
    <source>
        <dbReference type="Proteomes" id="UP000249688"/>
    </source>
</evidence>
<dbReference type="Pfam" id="PF00009">
    <property type="entry name" value="GTP_EFTU"/>
    <property type="match status" value="1"/>
</dbReference>
<keyword evidence="11" id="KW-1185">Reference proteome</keyword>
<name>A0A2W7I0N4_9PROT</name>
<dbReference type="GO" id="GO:0005525">
    <property type="term" value="F:GTP binding"/>
    <property type="evidence" value="ECO:0007669"/>
    <property type="project" value="UniProtKB-UniRule"/>
</dbReference>
<accession>A0A2W7I0N4</accession>
<keyword evidence="6 8" id="KW-0342">GTP-binding</keyword>
<comment type="caution">
    <text evidence="8">Lacks conserved residue(s) required for the propagation of feature annotation.</text>
</comment>
<keyword evidence="4 8" id="KW-0547">Nucleotide-binding</keyword>
<dbReference type="FunFam" id="3.30.70.3280:FF:000001">
    <property type="entry name" value="Peptide chain release factor 3"/>
    <property type="match status" value="1"/>
</dbReference>
<comment type="caution">
    <text evidence="10">The sequence shown here is derived from an EMBL/GenBank/DDBJ whole genome shotgun (WGS) entry which is preliminary data.</text>
</comment>
<dbReference type="PRINTS" id="PR00315">
    <property type="entry name" value="ELONGATNFCT"/>
</dbReference>
<dbReference type="AlphaFoldDB" id="A0A2W7I0N4"/>
<dbReference type="InterPro" id="IPR000795">
    <property type="entry name" value="T_Tr_GTP-bd_dom"/>
</dbReference>
<dbReference type="InterPro" id="IPR004548">
    <property type="entry name" value="PrfC"/>
</dbReference>
<dbReference type="InterPro" id="IPR005225">
    <property type="entry name" value="Small_GTP-bd"/>
</dbReference>
<dbReference type="PROSITE" id="PS00301">
    <property type="entry name" value="G_TR_1"/>
    <property type="match status" value="1"/>
</dbReference>
<evidence type="ECO:0000256" key="8">
    <source>
        <dbReference type="HAMAP-Rule" id="MF_00072"/>
    </source>
</evidence>
<comment type="subcellular location">
    <subcellularLocation>
        <location evidence="1 8">Cytoplasm</location>
    </subcellularLocation>
</comment>
<organism evidence="10 11">
    <name type="scientific">Humitalea rosea</name>
    <dbReference type="NCBI Taxonomy" id="990373"/>
    <lineage>
        <taxon>Bacteria</taxon>
        <taxon>Pseudomonadati</taxon>
        <taxon>Pseudomonadota</taxon>
        <taxon>Alphaproteobacteria</taxon>
        <taxon>Acetobacterales</taxon>
        <taxon>Roseomonadaceae</taxon>
        <taxon>Humitalea</taxon>
    </lineage>
</organism>